<evidence type="ECO:0000256" key="24">
    <source>
        <dbReference type="SAM" id="Phobius"/>
    </source>
</evidence>
<gene>
    <name evidence="25" type="ORF">JOC58_002575</name>
</gene>
<evidence type="ECO:0000256" key="8">
    <source>
        <dbReference type="ARBA" id="ARBA00022475"/>
    </source>
</evidence>
<evidence type="ECO:0000256" key="11">
    <source>
        <dbReference type="ARBA" id="ARBA00022692"/>
    </source>
</evidence>
<comment type="caution">
    <text evidence="25">The sequence shown here is derived from an EMBL/GenBank/DDBJ whole genome shotgun (WGS) entry which is preliminary data.</text>
</comment>
<keyword evidence="17" id="KW-1208">Phospholipid metabolism</keyword>
<evidence type="ECO:0000256" key="14">
    <source>
        <dbReference type="ARBA" id="ARBA00023098"/>
    </source>
</evidence>
<comment type="catalytic activity">
    <reaction evidence="1">
        <text>a 1,2-diacyl-sn-glycero-3-phosphate + CTP + H(+) = a CDP-1,2-diacyl-sn-glycerol + diphosphate</text>
        <dbReference type="Rhea" id="RHEA:16229"/>
        <dbReference type="ChEBI" id="CHEBI:15378"/>
        <dbReference type="ChEBI" id="CHEBI:33019"/>
        <dbReference type="ChEBI" id="CHEBI:37563"/>
        <dbReference type="ChEBI" id="CHEBI:58332"/>
        <dbReference type="ChEBI" id="CHEBI:58608"/>
        <dbReference type="EC" id="2.7.7.41"/>
    </reaction>
</comment>
<evidence type="ECO:0000256" key="7">
    <source>
        <dbReference type="ARBA" id="ARBA00019373"/>
    </source>
</evidence>
<keyword evidence="16" id="KW-0594">Phospholipid biosynthesis</keyword>
<feature type="transmembrane region" description="Helical" evidence="24">
    <location>
        <begin position="105"/>
        <end position="123"/>
    </location>
</feature>
<dbReference type="PANTHER" id="PTHR46382">
    <property type="entry name" value="PHOSPHATIDATE CYTIDYLYLTRANSFERASE"/>
    <property type="match status" value="1"/>
</dbReference>
<dbReference type="Proteomes" id="UP001185028">
    <property type="component" value="Unassembled WGS sequence"/>
</dbReference>
<evidence type="ECO:0000256" key="3">
    <source>
        <dbReference type="ARBA" id="ARBA00005119"/>
    </source>
</evidence>
<evidence type="ECO:0000313" key="26">
    <source>
        <dbReference type="Proteomes" id="UP001185028"/>
    </source>
</evidence>
<comment type="similarity">
    <text evidence="5">Belongs to the CDS family.</text>
</comment>
<proteinExistence type="inferred from homology"/>
<dbReference type="EMBL" id="JAVDQH010000009">
    <property type="protein sequence ID" value="MDR6244678.1"/>
    <property type="molecule type" value="Genomic_DNA"/>
</dbReference>
<feature type="transmembrane region" description="Helical" evidence="24">
    <location>
        <begin position="50"/>
        <end position="70"/>
    </location>
</feature>
<keyword evidence="26" id="KW-1185">Reference proteome</keyword>
<evidence type="ECO:0000256" key="21">
    <source>
        <dbReference type="ARBA" id="ARBA00032396"/>
    </source>
</evidence>
<keyword evidence="8" id="KW-1003">Cell membrane</keyword>
<comment type="subcellular location">
    <subcellularLocation>
        <location evidence="2">Cell membrane</location>
        <topology evidence="2">Multi-pass membrane protein</topology>
    </subcellularLocation>
</comment>
<dbReference type="RefSeq" id="WP_188776688.1">
    <property type="nucleotide sequence ID" value="NZ_BMMB01000007.1"/>
</dbReference>
<evidence type="ECO:0000256" key="6">
    <source>
        <dbReference type="ARBA" id="ARBA00012487"/>
    </source>
</evidence>
<dbReference type="GO" id="GO:0004605">
    <property type="term" value="F:phosphatidate cytidylyltransferase activity"/>
    <property type="evidence" value="ECO:0007669"/>
    <property type="project" value="UniProtKB-EC"/>
</dbReference>
<evidence type="ECO:0000313" key="25">
    <source>
        <dbReference type="EMBL" id="MDR6244678.1"/>
    </source>
</evidence>
<dbReference type="EC" id="2.7.7.41" evidence="6"/>
<evidence type="ECO:0000256" key="13">
    <source>
        <dbReference type="ARBA" id="ARBA00022989"/>
    </source>
</evidence>
<dbReference type="Pfam" id="PF01148">
    <property type="entry name" value="CTP_transf_1"/>
    <property type="match status" value="1"/>
</dbReference>
<feature type="transmembrane region" description="Helical" evidence="24">
    <location>
        <begin position="12"/>
        <end position="38"/>
    </location>
</feature>
<evidence type="ECO:0000256" key="12">
    <source>
        <dbReference type="ARBA" id="ARBA00022695"/>
    </source>
</evidence>
<keyword evidence="10 25" id="KW-0808">Transferase</keyword>
<evidence type="ECO:0000256" key="4">
    <source>
        <dbReference type="ARBA" id="ARBA00005189"/>
    </source>
</evidence>
<accession>A0ABU1IZK3</accession>
<evidence type="ECO:0000256" key="19">
    <source>
        <dbReference type="ARBA" id="ARBA00031825"/>
    </source>
</evidence>
<evidence type="ECO:0000256" key="17">
    <source>
        <dbReference type="ARBA" id="ARBA00023264"/>
    </source>
</evidence>
<evidence type="ECO:0000256" key="15">
    <source>
        <dbReference type="ARBA" id="ARBA00023136"/>
    </source>
</evidence>
<evidence type="ECO:0000256" key="1">
    <source>
        <dbReference type="ARBA" id="ARBA00001698"/>
    </source>
</evidence>
<evidence type="ECO:0000256" key="16">
    <source>
        <dbReference type="ARBA" id="ARBA00023209"/>
    </source>
</evidence>
<sequence length="267" mass="29349">MKERIITGLLAAILYLGFCLAGGYAYQAFLLAMALVGYYEFVTMTKAAPFGAPAVIGYISVAYMLFPWTLMDLTPPLSVDHMIWVVMLLLLSITVISKNRLDIKLMAMLFIGAFYVGMGFTYIADTRQAPDGHGLFWTFMLLCSIWASDIGAYFTGKTLGRNKLWPSISPNKTIEGAIGGIFFAMVAAVVFSLVSPTLLPLWNALLIGLAAAVVGQMGDLIQSAYKRIYNIKDSGKLLPGHGGILDRCDSWLMVFPFVHILMLMPFQ</sequence>
<evidence type="ECO:0000256" key="10">
    <source>
        <dbReference type="ARBA" id="ARBA00022679"/>
    </source>
</evidence>
<comment type="pathway">
    <text evidence="4">Lipid metabolism.</text>
</comment>
<reference evidence="25 26" key="1">
    <citation type="submission" date="2023-07" db="EMBL/GenBank/DDBJ databases">
        <title>Genomic Encyclopedia of Type Strains, Phase IV (KMG-IV): sequencing the most valuable type-strain genomes for metagenomic binning, comparative biology and taxonomic classification.</title>
        <authorList>
            <person name="Goeker M."/>
        </authorList>
    </citation>
    <scope>NUCLEOTIDE SEQUENCE [LARGE SCALE GENOMIC DNA]</scope>
    <source>
        <strain evidence="25 26">DSM 22170</strain>
    </source>
</reference>
<keyword evidence="13 24" id="KW-1133">Transmembrane helix</keyword>
<organism evidence="25 26">
    <name type="scientific">Paenibacillus hunanensis</name>
    <dbReference type="NCBI Taxonomy" id="539262"/>
    <lineage>
        <taxon>Bacteria</taxon>
        <taxon>Bacillati</taxon>
        <taxon>Bacillota</taxon>
        <taxon>Bacilli</taxon>
        <taxon>Bacillales</taxon>
        <taxon>Paenibacillaceae</taxon>
        <taxon>Paenibacillus</taxon>
    </lineage>
</organism>
<evidence type="ECO:0000256" key="5">
    <source>
        <dbReference type="ARBA" id="ARBA00010185"/>
    </source>
</evidence>
<evidence type="ECO:0000256" key="22">
    <source>
        <dbReference type="ARBA" id="ARBA00032743"/>
    </source>
</evidence>
<dbReference type="PANTHER" id="PTHR46382:SF1">
    <property type="entry name" value="PHOSPHATIDATE CYTIDYLYLTRANSFERASE"/>
    <property type="match status" value="1"/>
</dbReference>
<evidence type="ECO:0000256" key="18">
    <source>
        <dbReference type="ARBA" id="ARBA00029893"/>
    </source>
</evidence>
<evidence type="ECO:0000256" key="23">
    <source>
        <dbReference type="ARBA" id="ARBA00033406"/>
    </source>
</evidence>
<keyword evidence="14" id="KW-0443">Lipid metabolism</keyword>
<feature type="transmembrane region" description="Helical" evidence="24">
    <location>
        <begin position="201"/>
        <end position="221"/>
    </location>
</feature>
<evidence type="ECO:0000256" key="2">
    <source>
        <dbReference type="ARBA" id="ARBA00004651"/>
    </source>
</evidence>
<comment type="pathway">
    <text evidence="3">Phospholipid metabolism; CDP-diacylglycerol biosynthesis; CDP-diacylglycerol from sn-glycerol 3-phosphate: step 3/3.</text>
</comment>
<protein>
    <recommendedName>
        <fullName evidence="7">Phosphatidate cytidylyltransferase</fullName>
        <ecNumber evidence="6">2.7.7.41</ecNumber>
    </recommendedName>
    <alternativeName>
        <fullName evidence="20">CDP-DAG synthase</fullName>
    </alternativeName>
    <alternativeName>
        <fullName evidence="22">CDP-DG synthase</fullName>
    </alternativeName>
    <alternativeName>
        <fullName evidence="18">CDP-diacylglycerol synthase</fullName>
    </alternativeName>
    <alternativeName>
        <fullName evidence="21">CDP-diglyceride pyrophosphorylase</fullName>
    </alternativeName>
    <alternativeName>
        <fullName evidence="23">CDP-diglyceride synthase</fullName>
    </alternativeName>
    <alternativeName>
        <fullName evidence="19">CTP:phosphatidate cytidylyltransferase</fullName>
    </alternativeName>
</protein>
<keyword evidence="9" id="KW-0444">Lipid biosynthesis</keyword>
<keyword evidence="15 24" id="KW-0472">Membrane</keyword>
<evidence type="ECO:0000256" key="20">
    <source>
        <dbReference type="ARBA" id="ARBA00032253"/>
    </source>
</evidence>
<feature type="transmembrane region" description="Helical" evidence="24">
    <location>
        <begin position="135"/>
        <end position="155"/>
    </location>
</feature>
<evidence type="ECO:0000256" key="9">
    <source>
        <dbReference type="ARBA" id="ARBA00022516"/>
    </source>
</evidence>
<feature type="transmembrane region" description="Helical" evidence="24">
    <location>
        <begin position="82"/>
        <end position="98"/>
    </location>
</feature>
<keyword evidence="11 24" id="KW-0812">Transmembrane</keyword>
<feature type="transmembrane region" description="Helical" evidence="24">
    <location>
        <begin position="176"/>
        <end position="195"/>
    </location>
</feature>
<keyword evidence="12 25" id="KW-0548">Nucleotidyltransferase</keyword>
<name>A0ABU1IZK3_9BACL</name>